<dbReference type="Pfam" id="PF25209">
    <property type="entry name" value="Phage_capsid_4"/>
    <property type="match status" value="1"/>
</dbReference>
<dbReference type="KEGG" id="gaz:Pan241w_11280"/>
<evidence type="ECO:0008006" key="3">
    <source>
        <dbReference type="Google" id="ProtNLM"/>
    </source>
</evidence>
<proteinExistence type="predicted"/>
<dbReference type="Proteomes" id="UP000317171">
    <property type="component" value="Chromosome"/>
</dbReference>
<evidence type="ECO:0000313" key="1">
    <source>
        <dbReference type="EMBL" id="QDT41069.1"/>
    </source>
</evidence>
<dbReference type="RefSeq" id="WP_145212067.1">
    <property type="nucleotide sequence ID" value="NZ_CP036269.1"/>
</dbReference>
<gene>
    <name evidence="1" type="ORF">Pan241w_11280</name>
</gene>
<sequence>MPVTVESVRNIYQRHMVGKTGDAALQEGLAAGSRQFSALIGLTDERGRRNLNENGEPIINPEAPIKLKQLPLGVVSEAILGIGGYNPRTVLESPGSAVAMESVGNTAVQPGAFHNVNAWGSAYGGLLEVKILEEYHKPAFIGDNLYETIPTSQRWERMPGTTLIGDVAEEMTPGQPHPRVQIGERWVDTPKTAKYGLGMDVTREAVFFDPNGNNILRQAGDIGYNLRLRKEKRQLDLFLGLTNTYKYNGTSYNTYLTTGNWINKLASNELVDWTDIDNALNLFANMTDQETGESIAITGPFDLLVMPTKKLTANKIVRDTTVESRTNSAAVVSSGANPTQGSFNGDPMNSPIAYQRLLANSVAEADAKKYWYVGDFKKAFKYMQNFPLNVTKTPATSYIMVDSDLVLSVFATEMGVPAIVEPRYVIQCTG</sequence>
<keyword evidence="2" id="KW-1185">Reference proteome</keyword>
<organism evidence="1 2">
    <name type="scientific">Gimesia alba</name>
    <dbReference type="NCBI Taxonomy" id="2527973"/>
    <lineage>
        <taxon>Bacteria</taxon>
        <taxon>Pseudomonadati</taxon>
        <taxon>Planctomycetota</taxon>
        <taxon>Planctomycetia</taxon>
        <taxon>Planctomycetales</taxon>
        <taxon>Planctomycetaceae</taxon>
        <taxon>Gimesia</taxon>
    </lineage>
</organism>
<accession>A0A517RB07</accession>
<dbReference type="OrthoDB" id="231899at2"/>
<evidence type="ECO:0000313" key="2">
    <source>
        <dbReference type="Proteomes" id="UP000317171"/>
    </source>
</evidence>
<reference evidence="1 2" key="1">
    <citation type="submission" date="2019-02" db="EMBL/GenBank/DDBJ databases">
        <title>Deep-cultivation of Planctomycetes and their phenomic and genomic characterization uncovers novel biology.</title>
        <authorList>
            <person name="Wiegand S."/>
            <person name="Jogler M."/>
            <person name="Boedeker C."/>
            <person name="Pinto D."/>
            <person name="Vollmers J."/>
            <person name="Rivas-Marin E."/>
            <person name="Kohn T."/>
            <person name="Peeters S.H."/>
            <person name="Heuer A."/>
            <person name="Rast P."/>
            <person name="Oberbeckmann S."/>
            <person name="Bunk B."/>
            <person name="Jeske O."/>
            <person name="Meyerdierks A."/>
            <person name="Storesund J.E."/>
            <person name="Kallscheuer N."/>
            <person name="Luecker S."/>
            <person name="Lage O.M."/>
            <person name="Pohl T."/>
            <person name="Merkel B.J."/>
            <person name="Hornburger P."/>
            <person name="Mueller R.-W."/>
            <person name="Bruemmer F."/>
            <person name="Labrenz M."/>
            <person name="Spormann A.M."/>
            <person name="Op den Camp H."/>
            <person name="Overmann J."/>
            <person name="Amann R."/>
            <person name="Jetten M.S.M."/>
            <person name="Mascher T."/>
            <person name="Medema M.H."/>
            <person name="Devos D.P."/>
            <person name="Kaster A.-K."/>
            <person name="Ovreas L."/>
            <person name="Rohde M."/>
            <person name="Galperin M.Y."/>
            <person name="Jogler C."/>
        </authorList>
    </citation>
    <scope>NUCLEOTIDE SEQUENCE [LARGE SCALE GENOMIC DNA]</scope>
    <source>
        <strain evidence="1 2">Pan241w</strain>
    </source>
</reference>
<protein>
    <recommendedName>
        <fullName evidence="3">Phage capsid family protein</fullName>
    </recommendedName>
</protein>
<dbReference type="EMBL" id="CP036269">
    <property type="protein sequence ID" value="QDT41069.1"/>
    <property type="molecule type" value="Genomic_DNA"/>
</dbReference>
<name>A0A517RB07_9PLAN</name>
<dbReference type="AlphaFoldDB" id="A0A517RB07"/>